<protein>
    <submittedName>
        <fullName evidence="2">Uncharacterized protein</fullName>
    </submittedName>
</protein>
<dbReference type="AlphaFoldDB" id="A0A8C3J0Q5"/>
<keyword evidence="1" id="KW-1133">Transmembrane helix</keyword>
<reference evidence="2" key="2">
    <citation type="submission" date="2025-09" db="UniProtKB">
        <authorList>
            <consortium name="Ensembl"/>
        </authorList>
    </citation>
    <scope>IDENTIFICATION</scope>
</reference>
<keyword evidence="1" id="KW-0812">Transmembrane</keyword>
<dbReference type="PANTHER" id="PTHR14911:SF1">
    <property type="entry name" value="THUMP DOMAIN-CONTAINING PROTEIN 2"/>
    <property type="match status" value="1"/>
</dbReference>
<keyword evidence="1" id="KW-0472">Membrane</keyword>
<evidence type="ECO:0000313" key="3">
    <source>
        <dbReference type="Proteomes" id="UP000694419"/>
    </source>
</evidence>
<keyword evidence="3" id="KW-1185">Reference proteome</keyword>
<name>A0A8C3J0Q5_9CHAR</name>
<evidence type="ECO:0000256" key="1">
    <source>
        <dbReference type="SAM" id="Phobius"/>
    </source>
</evidence>
<evidence type="ECO:0000313" key="2">
    <source>
        <dbReference type="Ensembl" id="ENSCPGP00000000177.1"/>
    </source>
</evidence>
<proteinExistence type="predicted"/>
<feature type="transmembrane region" description="Helical" evidence="1">
    <location>
        <begin position="12"/>
        <end position="32"/>
    </location>
</feature>
<organism evidence="2 3">
    <name type="scientific">Calidris pygmaea</name>
    <name type="common">Spoon-billed sandpiper</name>
    <dbReference type="NCBI Taxonomy" id="425635"/>
    <lineage>
        <taxon>Eukaryota</taxon>
        <taxon>Metazoa</taxon>
        <taxon>Chordata</taxon>
        <taxon>Craniata</taxon>
        <taxon>Vertebrata</taxon>
        <taxon>Euteleostomi</taxon>
        <taxon>Archelosauria</taxon>
        <taxon>Archosauria</taxon>
        <taxon>Dinosauria</taxon>
        <taxon>Saurischia</taxon>
        <taxon>Theropoda</taxon>
        <taxon>Coelurosauria</taxon>
        <taxon>Aves</taxon>
        <taxon>Neognathae</taxon>
        <taxon>Neoaves</taxon>
        <taxon>Charadriiformes</taxon>
        <taxon>Scolopacidae</taxon>
        <taxon>Calidris</taxon>
    </lineage>
</organism>
<reference evidence="2" key="1">
    <citation type="submission" date="2025-08" db="UniProtKB">
        <authorList>
            <consortium name="Ensembl"/>
        </authorList>
    </citation>
    <scope>IDENTIFICATION</scope>
</reference>
<sequence>MQKLFATPPFILQAYKLVLSGGIIHCLVSLIFAKGSLNPFSYAFTYLLDSQLLIVTKAVICSFLNSVIFTACDCSSPLQEIGRAVGVALMKQCGWRADLRDPDLEIFVHLNDIHTVVGIPLFRLPLANREYIKTAGLRSTVAWAMASLAEISVSECSWQTRRVLNEEEVTAPQSWKL</sequence>
<dbReference type="Ensembl" id="ENSCPGT00000000200.1">
    <property type="protein sequence ID" value="ENSCPGP00000000177.1"/>
    <property type="gene ID" value="ENSCPGG00000000142.1"/>
</dbReference>
<accession>A0A8C3J0Q5</accession>
<dbReference type="Proteomes" id="UP000694419">
    <property type="component" value="Unplaced"/>
</dbReference>
<dbReference type="GO" id="GO:0016423">
    <property type="term" value="F:tRNA (guanine) methyltransferase activity"/>
    <property type="evidence" value="ECO:0007669"/>
    <property type="project" value="TreeGrafter"/>
</dbReference>
<dbReference type="GO" id="GO:0030488">
    <property type="term" value="P:tRNA methylation"/>
    <property type="evidence" value="ECO:0007669"/>
    <property type="project" value="TreeGrafter"/>
</dbReference>
<dbReference type="PANTHER" id="PTHR14911">
    <property type="entry name" value="THUMP DOMAIN-CONTAINING"/>
    <property type="match status" value="1"/>
</dbReference>